<accession>A0ABT3LBT4</accession>
<keyword evidence="2" id="KW-1185">Reference proteome</keyword>
<sequence>MSQPTPKDLQLWHQLCEQLVTYPNHCATSEMLGNEENPAWVLFGESPQAIRRRIWLREVHQIQIIAYQPGGEWKLCPNWQEKLSFLEQVYLKGVDPLSLPQPWIAEVNPPLPHLSTTPPPDRAAEGEKRLSEGVETAVMMVSTSPQEESPAVGENEGMVRDVSVLTRPLGELRLSLYLLGDVARQWQYLQMTPHWEHYVRQQCQAIAHSAKILRLQLHQWHQETEQNSDSGRI</sequence>
<name>A0ABT3LBT4_9CYAN</name>
<evidence type="ECO:0000313" key="1">
    <source>
        <dbReference type="EMBL" id="MCW6038440.1"/>
    </source>
</evidence>
<organism evidence="1 2">
    <name type="scientific">Spirulina subsalsa FACHB-351</name>
    <dbReference type="NCBI Taxonomy" id="234711"/>
    <lineage>
        <taxon>Bacteria</taxon>
        <taxon>Bacillati</taxon>
        <taxon>Cyanobacteriota</taxon>
        <taxon>Cyanophyceae</taxon>
        <taxon>Spirulinales</taxon>
        <taxon>Spirulinaceae</taxon>
        <taxon>Spirulina</taxon>
    </lineage>
</organism>
<reference evidence="1 2" key="1">
    <citation type="submission" date="2021-08" db="EMBL/GenBank/DDBJ databases">
        <title>Draft genome sequence of Spirulina subsalsa with high tolerance to salinity and hype-accumulation of phycocyanin.</title>
        <authorList>
            <person name="Pei H."/>
            <person name="Jiang L."/>
        </authorList>
    </citation>
    <scope>NUCLEOTIDE SEQUENCE [LARGE SCALE GENOMIC DNA]</scope>
    <source>
        <strain evidence="1 2">FACHB-351</strain>
    </source>
</reference>
<gene>
    <name evidence="1" type="ORF">K4A83_19490</name>
</gene>
<proteinExistence type="predicted"/>
<comment type="caution">
    <text evidence="1">The sequence shown here is derived from an EMBL/GenBank/DDBJ whole genome shotgun (WGS) entry which is preliminary data.</text>
</comment>
<dbReference type="Proteomes" id="UP001526426">
    <property type="component" value="Unassembled WGS sequence"/>
</dbReference>
<dbReference type="EMBL" id="JAIHOM010000137">
    <property type="protein sequence ID" value="MCW6038440.1"/>
    <property type="molecule type" value="Genomic_DNA"/>
</dbReference>
<protein>
    <submittedName>
        <fullName evidence="1">Uncharacterized protein</fullName>
    </submittedName>
</protein>
<dbReference type="RefSeq" id="WP_265266348.1">
    <property type="nucleotide sequence ID" value="NZ_JAIHOM010000137.1"/>
</dbReference>
<evidence type="ECO:0000313" key="2">
    <source>
        <dbReference type="Proteomes" id="UP001526426"/>
    </source>
</evidence>